<protein>
    <submittedName>
        <fullName evidence="2">Uncharacterized protein</fullName>
    </submittedName>
</protein>
<feature type="compositionally biased region" description="Basic and acidic residues" evidence="1">
    <location>
        <begin position="361"/>
        <end position="371"/>
    </location>
</feature>
<dbReference type="GeneID" id="39591475"/>
<sequence>MAYPWGMPGAGGYPGMPYAAYGYPGPHIAAYGGMGGGYPGTASPAGTHQYATAMSPMPMGGMGGAQMPYMPEIPGMRGLRMGMGPSDYPTMGPVYGGGGNPHAGGTSYGGGAAQPQAGGNYSLAFVGGIIHFCRPFGQMGPLQLSDGQLAAIWEAIKQLPGVSELNNPKWETCNESYAPGIIFGGHLEASKVASWKVRVDSELHNNLPMIVPGCRCFTPPHHLEMEVAHPQSSDVGSNPTLVIRGFIASQTVLFEVWEGWKKVLDELGQCGGLKHVAHFSFASRSWVANATMGAFWCYLCAIEGEELPRLNQGCPRGVGLRDTIGAFNDPPDGKPNYEDVPGQQIDQPFEFQVSSPNTSDSDLKSAEDAAHSKSSSTQGSANSVKASFVGAMVYFERHNCDLTAMDLGHIENQIKSMRAVQDLLYPQWKTYIDKATLAIMFVGYINSPKITTRQR</sequence>
<dbReference type="EMBL" id="RSCE01000004">
    <property type="protein sequence ID" value="RSH83260.1"/>
    <property type="molecule type" value="Genomic_DNA"/>
</dbReference>
<organism evidence="2 3">
    <name type="scientific">Apiotrichum porosum</name>
    <dbReference type="NCBI Taxonomy" id="105984"/>
    <lineage>
        <taxon>Eukaryota</taxon>
        <taxon>Fungi</taxon>
        <taxon>Dikarya</taxon>
        <taxon>Basidiomycota</taxon>
        <taxon>Agaricomycotina</taxon>
        <taxon>Tremellomycetes</taxon>
        <taxon>Trichosporonales</taxon>
        <taxon>Trichosporonaceae</taxon>
        <taxon>Apiotrichum</taxon>
    </lineage>
</organism>
<accession>A0A427XWP3</accession>
<evidence type="ECO:0000313" key="3">
    <source>
        <dbReference type="Proteomes" id="UP000279236"/>
    </source>
</evidence>
<dbReference type="RefSeq" id="XP_028477212.1">
    <property type="nucleotide sequence ID" value="XM_028622320.1"/>
</dbReference>
<proteinExistence type="predicted"/>
<feature type="region of interest" description="Disordered" evidence="1">
    <location>
        <begin position="354"/>
        <end position="380"/>
    </location>
</feature>
<name>A0A427XWP3_9TREE</name>
<gene>
    <name evidence="2" type="ORF">EHS24_006932</name>
</gene>
<evidence type="ECO:0000256" key="1">
    <source>
        <dbReference type="SAM" id="MobiDB-lite"/>
    </source>
</evidence>
<evidence type="ECO:0000313" key="2">
    <source>
        <dbReference type="EMBL" id="RSH83260.1"/>
    </source>
</evidence>
<keyword evidence="3" id="KW-1185">Reference proteome</keyword>
<reference evidence="2 3" key="1">
    <citation type="submission" date="2018-11" db="EMBL/GenBank/DDBJ databases">
        <title>Genome sequence of Apiotrichum porosum DSM 27194.</title>
        <authorList>
            <person name="Aliyu H."/>
            <person name="Gorte O."/>
            <person name="Ochsenreither K."/>
        </authorList>
    </citation>
    <scope>NUCLEOTIDE SEQUENCE [LARGE SCALE GENOMIC DNA]</scope>
    <source>
        <strain evidence="2 3">DSM 27194</strain>
    </source>
</reference>
<dbReference type="Proteomes" id="UP000279236">
    <property type="component" value="Unassembled WGS sequence"/>
</dbReference>
<comment type="caution">
    <text evidence="2">The sequence shown here is derived from an EMBL/GenBank/DDBJ whole genome shotgun (WGS) entry which is preliminary data.</text>
</comment>
<dbReference type="AlphaFoldDB" id="A0A427XWP3"/>